<comment type="similarity">
    <text evidence="1">Belongs to the Nudix hydrolase family.</text>
</comment>
<accession>A0A402B498</accession>
<dbReference type="Gene3D" id="3.90.79.10">
    <property type="entry name" value="Nucleoside Triphosphate Pyrophosphohydrolase"/>
    <property type="match status" value="1"/>
</dbReference>
<dbReference type="InterPro" id="IPR015797">
    <property type="entry name" value="NUDIX_hydrolase-like_dom_sf"/>
</dbReference>
<dbReference type="PANTHER" id="PTHR43736">
    <property type="entry name" value="ADP-RIBOSE PYROPHOSPHATASE"/>
    <property type="match status" value="1"/>
</dbReference>
<dbReference type="InterPro" id="IPR000086">
    <property type="entry name" value="NUDIX_hydrolase_dom"/>
</dbReference>
<dbReference type="PANTHER" id="PTHR43736:SF1">
    <property type="entry name" value="DIHYDRONEOPTERIN TRIPHOSPHATE DIPHOSPHATASE"/>
    <property type="match status" value="1"/>
</dbReference>
<organism evidence="3 4">
    <name type="scientific">Dictyobacter alpinus</name>
    <dbReference type="NCBI Taxonomy" id="2014873"/>
    <lineage>
        <taxon>Bacteria</taxon>
        <taxon>Bacillati</taxon>
        <taxon>Chloroflexota</taxon>
        <taxon>Ktedonobacteria</taxon>
        <taxon>Ktedonobacterales</taxon>
        <taxon>Dictyobacteraceae</taxon>
        <taxon>Dictyobacter</taxon>
    </lineage>
</organism>
<dbReference type="OrthoDB" id="9810648at2"/>
<sequence length="151" mass="17260">MSAAHSSKPLRPTHVVTCFLVRDDGQLLIVQRSQKVGSYHEHWAGISGFVEPNVTPDEQAFVEIGEETSLQRDQVRMLKRGAIVEHLDEELDRHFYVHPFLFSVLAPEDIKTDWEAVAMRWINPDELTNYETVPKLQEAYHSAIHGENVGQ</sequence>
<dbReference type="PROSITE" id="PS51462">
    <property type="entry name" value="NUDIX"/>
    <property type="match status" value="1"/>
</dbReference>
<name>A0A402B498_9CHLR</name>
<evidence type="ECO:0000313" key="4">
    <source>
        <dbReference type="Proteomes" id="UP000287171"/>
    </source>
</evidence>
<keyword evidence="4" id="KW-1185">Reference proteome</keyword>
<proteinExistence type="inferred from homology"/>
<dbReference type="AlphaFoldDB" id="A0A402B498"/>
<comment type="caution">
    <text evidence="3">The sequence shown here is derived from an EMBL/GenBank/DDBJ whole genome shotgun (WGS) entry which is preliminary data.</text>
</comment>
<evidence type="ECO:0000313" key="3">
    <source>
        <dbReference type="EMBL" id="GCE26137.1"/>
    </source>
</evidence>
<dbReference type="Proteomes" id="UP000287171">
    <property type="component" value="Unassembled WGS sequence"/>
</dbReference>
<dbReference type="SUPFAM" id="SSF55811">
    <property type="entry name" value="Nudix"/>
    <property type="match status" value="1"/>
</dbReference>
<protein>
    <recommendedName>
        <fullName evidence="2">Nudix hydrolase domain-containing protein</fullName>
    </recommendedName>
</protein>
<evidence type="ECO:0000259" key="2">
    <source>
        <dbReference type="PROSITE" id="PS51462"/>
    </source>
</evidence>
<dbReference type="Pfam" id="PF00293">
    <property type="entry name" value="NUDIX"/>
    <property type="match status" value="1"/>
</dbReference>
<dbReference type="RefSeq" id="WP_126626635.1">
    <property type="nucleotide sequence ID" value="NZ_BIFT01000001.1"/>
</dbReference>
<reference evidence="4" key="1">
    <citation type="submission" date="2018-12" db="EMBL/GenBank/DDBJ databases">
        <title>Tengunoibacter tsumagoiensis gen. nov., sp. nov., Dictyobacter kobayashii sp. nov., D. alpinus sp. nov., and D. joshuensis sp. nov. and description of Dictyobacteraceae fam. nov. within the order Ktedonobacterales isolated from Tengu-no-mugimeshi.</title>
        <authorList>
            <person name="Wang C.M."/>
            <person name="Zheng Y."/>
            <person name="Sakai Y."/>
            <person name="Toyoda A."/>
            <person name="Minakuchi Y."/>
            <person name="Abe K."/>
            <person name="Yokota A."/>
            <person name="Yabe S."/>
        </authorList>
    </citation>
    <scope>NUCLEOTIDE SEQUENCE [LARGE SCALE GENOMIC DNA]</scope>
    <source>
        <strain evidence="4">Uno16</strain>
    </source>
</reference>
<feature type="domain" description="Nudix hydrolase" evidence="2">
    <location>
        <begin position="11"/>
        <end position="145"/>
    </location>
</feature>
<dbReference type="EMBL" id="BIFT01000001">
    <property type="protein sequence ID" value="GCE26137.1"/>
    <property type="molecule type" value="Genomic_DNA"/>
</dbReference>
<gene>
    <name evidence="3" type="ORF">KDA_16210</name>
</gene>
<evidence type="ECO:0000256" key="1">
    <source>
        <dbReference type="ARBA" id="ARBA00005582"/>
    </source>
</evidence>